<proteinExistence type="predicted"/>
<name>K9UJP8_CHAP6</name>
<dbReference type="KEGG" id="cmp:Cha6605_3907"/>
<dbReference type="EMBL" id="CP003600">
    <property type="protein sequence ID" value="AFY94873.1"/>
    <property type="molecule type" value="Genomic_DNA"/>
</dbReference>
<evidence type="ECO:0000313" key="2">
    <source>
        <dbReference type="Proteomes" id="UP000010366"/>
    </source>
</evidence>
<accession>K9UJP8</accession>
<protein>
    <submittedName>
        <fullName evidence="1">Uncharacterized protein</fullName>
    </submittedName>
</protein>
<reference evidence="1 2" key="1">
    <citation type="submission" date="2012-05" db="EMBL/GenBank/DDBJ databases">
        <title>Finished chromosome of genome of Chamaesiphon sp. PCC 6605.</title>
        <authorList>
            <consortium name="US DOE Joint Genome Institute"/>
            <person name="Gugger M."/>
            <person name="Coursin T."/>
            <person name="Rippka R."/>
            <person name="Tandeau De Marsac N."/>
            <person name="Huntemann M."/>
            <person name="Wei C.-L."/>
            <person name="Han J."/>
            <person name="Detter J.C."/>
            <person name="Han C."/>
            <person name="Tapia R."/>
            <person name="Chen A."/>
            <person name="Kyrpides N."/>
            <person name="Mavromatis K."/>
            <person name="Markowitz V."/>
            <person name="Szeto E."/>
            <person name="Ivanova N."/>
            <person name="Pagani I."/>
            <person name="Pati A."/>
            <person name="Goodwin L."/>
            <person name="Nordberg H.P."/>
            <person name="Cantor M.N."/>
            <person name="Hua S.X."/>
            <person name="Woyke T."/>
            <person name="Kerfeld C.A."/>
        </authorList>
    </citation>
    <scope>NUCLEOTIDE SEQUENCE [LARGE SCALE GENOMIC DNA]</scope>
    <source>
        <strain evidence="2">ATCC 27169 / PCC 6605</strain>
    </source>
</reference>
<sequence>MELVRARQARQLARQLVRVLVRERQILLAQIPKLAQVRIRQLNLLLVRQRVLSRARYPISILVKTVVWRHKKSYLILQIARGDIRRYLP</sequence>
<organism evidence="1 2">
    <name type="scientific">Chamaesiphon minutus (strain ATCC 27169 / PCC 6605)</name>
    <dbReference type="NCBI Taxonomy" id="1173020"/>
    <lineage>
        <taxon>Bacteria</taxon>
        <taxon>Bacillati</taxon>
        <taxon>Cyanobacteriota</taxon>
        <taxon>Cyanophyceae</taxon>
        <taxon>Gomontiellales</taxon>
        <taxon>Chamaesiphonaceae</taxon>
        <taxon>Chamaesiphon</taxon>
    </lineage>
</organism>
<evidence type="ECO:0000313" key="1">
    <source>
        <dbReference type="EMBL" id="AFY94873.1"/>
    </source>
</evidence>
<dbReference type="HOGENOM" id="CLU_2449228_0_0_3"/>
<dbReference type="AlphaFoldDB" id="K9UJP8"/>
<dbReference type="Proteomes" id="UP000010366">
    <property type="component" value="Chromosome"/>
</dbReference>
<keyword evidence="2" id="KW-1185">Reference proteome</keyword>
<gene>
    <name evidence="1" type="ORF">Cha6605_3907</name>
</gene>